<gene>
    <name evidence="1" type="ORF">MNBD_NITROSPINAE05-934</name>
</gene>
<organism evidence="1">
    <name type="scientific">hydrothermal vent metagenome</name>
    <dbReference type="NCBI Taxonomy" id="652676"/>
    <lineage>
        <taxon>unclassified sequences</taxon>
        <taxon>metagenomes</taxon>
        <taxon>ecological metagenomes</taxon>
    </lineage>
</organism>
<dbReference type="SUPFAM" id="SSF48452">
    <property type="entry name" value="TPR-like"/>
    <property type="match status" value="1"/>
</dbReference>
<protein>
    <submittedName>
        <fullName evidence="1">Uncharacterized protein</fullName>
    </submittedName>
</protein>
<sequence>MSERDFQNTRPFLDWIKFKVGELFFPLLEPIFRMRENQDPEVKKHFHQAIQNLDENRTTVALLNLNMVLSMQPCHFLARVYRGKIYLNDGRSRLASDDFLQSNRISPYRFAHYHLNSYYFASVKKEFGEMGVSITKNFDQISEVFRQAQGNPKKLSEVDEVQEPSEKFPEYDEHEFDMDLADSRILDEAENQKFQEMGPITEQEISTTDWDKLIEKLTS</sequence>
<evidence type="ECO:0000313" key="1">
    <source>
        <dbReference type="EMBL" id="VAX28128.1"/>
    </source>
</evidence>
<name>A0A3B1CVZ3_9ZZZZ</name>
<accession>A0A3B1CVZ3</accession>
<dbReference type="InterPro" id="IPR011990">
    <property type="entry name" value="TPR-like_helical_dom_sf"/>
</dbReference>
<dbReference type="EMBL" id="UOGG01000051">
    <property type="protein sequence ID" value="VAX28128.1"/>
    <property type="molecule type" value="Genomic_DNA"/>
</dbReference>
<dbReference type="AlphaFoldDB" id="A0A3B1CVZ3"/>
<proteinExistence type="predicted"/>
<dbReference type="Gene3D" id="1.25.40.10">
    <property type="entry name" value="Tetratricopeptide repeat domain"/>
    <property type="match status" value="1"/>
</dbReference>
<reference evidence="1" key="1">
    <citation type="submission" date="2018-06" db="EMBL/GenBank/DDBJ databases">
        <authorList>
            <person name="Zhirakovskaya E."/>
        </authorList>
    </citation>
    <scope>NUCLEOTIDE SEQUENCE</scope>
</reference>